<protein>
    <recommendedName>
        <fullName evidence="4">Zinc-ribbon domain-containing protein</fullName>
    </recommendedName>
</protein>
<dbReference type="Proteomes" id="UP000593737">
    <property type="component" value="Chromosome"/>
</dbReference>
<feature type="transmembrane region" description="Helical" evidence="1">
    <location>
        <begin position="45"/>
        <end position="66"/>
    </location>
</feature>
<organism evidence="2 3">
    <name type="scientific">Candidatus Nitrospira kreftii</name>
    <dbReference type="NCBI Taxonomy" id="2652173"/>
    <lineage>
        <taxon>Bacteria</taxon>
        <taxon>Pseudomonadati</taxon>
        <taxon>Nitrospirota</taxon>
        <taxon>Nitrospiria</taxon>
        <taxon>Nitrospirales</taxon>
        <taxon>Nitrospiraceae</taxon>
        <taxon>Nitrospira</taxon>
    </lineage>
</organism>
<evidence type="ECO:0000313" key="3">
    <source>
        <dbReference type="Proteomes" id="UP000593737"/>
    </source>
</evidence>
<keyword evidence="1" id="KW-0812">Transmembrane</keyword>
<evidence type="ECO:0000313" key="2">
    <source>
        <dbReference type="EMBL" id="QPD05989.1"/>
    </source>
</evidence>
<evidence type="ECO:0008006" key="4">
    <source>
        <dbReference type="Google" id="ProtNLM"/>
    </source>
</evidence>
<dbReference type="AlphaFoldDB" id="A0A7S8FHB5"/>
<sequence length="118" mass="13120">MQVCQTCNRSQPEVNRFCVQCGRRLDGRADGPSAFRSAHSVPGQLNITVLYGMVVLLILALIFPPWETPPTQEPEFLGMHFILAPPTPEAVMSRMLLTIELVTIAIAGMYGAFLFREK</sequence>
<gene>
    <name evidence="2" type="ORF">Nkreftii_003763</name>
</gene>
<accession>A0A7S8FHB5</accession>
<dbReference type="EMBL" id="CP047423">
    <property type="protein sequence ID" value="QPD05989.1"/>
    <property type="molecule type" value="Genomic_DNA"/>
</dbReference>
<evidence type="ECO:0000256" key="1">
    <source>
        <dbReference type="SAM" id="Phobius"/>
    </source>
</evidence>
<keyword evidence="1" id="KW-1133">Transmembrane helix</keyword>
<feature type="transmembrane region" description="Helical" evidence="1">
    <location>
        <begin position="95"/>
        <end position="115"/>
    </location>
</feature>
<name>A0A7S8FHB5_9BACT</name>
<reference evidence="2 3" key="1">
    <citation type="journal article" date="2020" name="ISME J.">
        <title>Enrichment and physiological characterization of a novel comammox Nitrospira indicates ammonium inhibition of complete nitrification.</title>
        <authorList>
            <person name="Sakoula D."/>
            <person name="Koch H."/>
            <person name="Frank J."/>
            <person name="Jetten M.S.M."/>
            <person name="van Kessel M.A.H.J."/>
            <person name="Lucker S."/>
        </authorList>
    </citation>
    <scope>NUCLEOTIDE SEQUENCE [LARGE SCALE GENOMIC DNA]</scope>
    <source>
        <strain evidence="2">Comreactor17</strain>
    </source>
</reference>
<keyword evidence="1" id="KW-0472">Membrane</keyword>
<dbReference type="KEGG" id="nkf:Nkreftii_003763"/>
<proteinExistence type="predicted"/>